<dbReference type="RefSeq" id="WP_061969239.1">
    <property type="nucleotide sequence ID" value="NZ_FMAV01000001.1"/>
</dbReference>
<organism evidence="3 4">
    <name type="scientific">Fictibacillus enclensis</name>
    <dbReference type="NCBI Taxonomy" id="1017270"/>
    <lineage>
        <taxon>Bacteria</taxon>
        <taxon>Bacillati</taxon>
        <taxon>Bacillota</taxon>
        <taxon>Bacilli</taxon>
        <taxon>Bacillales</taxon>
        <taxon>Fictibacillaceae</taxon>
        <taxon>Fictibacillus</taxon>
    </lineage>
</organism>
<dbReference type="InterPro" id="IPR050709">
    <property type="entry name" value="Biotin_Carboxyl_Carrier/Decarb"/>
</dbReference>
<protein>
    <submittedName>
        <fullName evidence="3">Acetyl-CoA carboxylase biotin carboxyl carrier protein subunit</fullName>
        <ecNumber evidence="3">6.4.1.2</ecNumber>
    </submittedName>
</protein>
<sequence length="70" mass="7265">MKQVTASMAGTVWNIAVSEGDQVTAGQSVVVLESMKMEIPIEAEAAGTVEEIKVAVGDFVNEGDVLVTLA</sequence>
<dbReference type="Gene3D" id="2.40.50.100">
    <property type="match status" value="1"/>
</dbReference>
<dbReference type="AlphaFoldDB" id="A0A0V8JDE8"/>
<dbReference type="Pfam" id="PF00364">
    <property type="entry name" value="Biotin_lipoyl"/>
    <property type="match status" value="1"/>
</dbReference>
<dbReference type="InterPro" id="IPR011053">
    <property type="entry name" value="Single_hybrid_motif"/>
</dbReference>
<accession>A0A0V8JDE8</accession>
<dbReference type="NCBIfam" id="NF006079">
    <property type="entry name" value="PRK08225.1"/>
    <property type="match status" value="1"/>
</dbReference>
<dbReference type="PANTHER" id="PTHR45266:SF3">
    <property type="entry name" value="OXALOACETATE DECARBOXYLASE ALPHA CHAIN"/>
    <property type="match status" value="1"/>
</dbReference>
<dbReference type="FunFam" id="2.40.50.100:FF:000003">
    <property type="entry name" value="Acetyl-CoA carboxylase biotin carboxyl carrier protein"/>
    <property type="match status" value="1"/>
</dbReference>
<evidence type="ECO:0000259" key="2">
    <source>
        <dbReference type="PROSITE" id="PS50968"/>
    </source>
</evidence>
<dbReference type="PANTHER" id="PTHR45266">
    <property type="entry name" value="OXALOACETATE DECARBOXYLASE ALPHA CHAIN"/>
    <property type="match status" value="1"/>
</dbReference>
<dbReference type="InterPro" id="IPR000089">
    <property type="entry name" value="Biotin_lipoyl"/>
</dbReference>
<dbReference type="GO" id="GO:0003989">
    <property type="term" value="F:acetyl-CoA carboxylase activity"/>
    <property type="evidence" value="ECO:0007669"/>
    <property type="project" value="UniProtKB-EC"/>
</dbReference>
<keyword evidence="3" id="KW-0436">Ligase</keyword>
<comment type="caution">
    <text evidence="3">The sequence shown here is derived from an EMBL/GenBank/DDBJ whole genome shotgun (WGS) entry which is preliminary data.</text>
</comment>
<dbReference type="NCBIfam" id="NF004547">
    <property type="entry name" value="PRK05889.1"/>
    <property type="match status" value="1"/>
</dbReference>
<feature type="domain" description="Lipoyl-binding" evidence="2">
    <location>
        <begin position="1"/>
        <end position="70"/>
    </location>
</feature>
<keyword evidence="1" id="KW-0092">Biotin</keyword>
<dbReference type="SUPFAM" id="SSF51230">
    <property type="entry name" value="Single hybrid motif"/>
    <property type="match status" value="1"/>
</dbReference>
<dbReference type="CDD" id="cd06850">
    <property type="entry name" value="biotinyl_domain"/>
    <property type="match status" value="1"/>
</dbReference>
<proteinExistence type="predicted"/>
<evidence type="ECO:0000313" key="4">
    <source>
        <dbReference type="Proteomes" id="UP000054099"/>
    </source>
</evidence>
<keyword evidence="4" id="KW-1185">Reference proteome</keyword>
<gene>
    <name evidence="3" type="ORF">AS030_05460</name>
</gene>
<reference evidence="3 4" key="1">
    <citation type="journal article" date="2014" name="Antonie Van Leeuwenhoek">
        <title>Fictibacillus enclensis sp. nov., isolated from marine sediment.</title>
        <authorList>
            <person name="Dastager S.G."/>
            <person name="Mawlankar R."/>
            <person name="Srinivasan K."/>
            <person name="Tang S.K."/>
            <person name="Lee J.C."/>
            <person name="Ramana V.V."/>
            <person name="Shouche Y.S."/>
        </authorList>
    </citation>
    <scope>NUCLEOTIDE SEQUENCE [LARGE SCALE GENOMIC DNA]</scope>
    <source>
        <strain evidence="3 4">NIO-1003</strain>
    </source>
</reference>
<dbReference type="EC" id="6.4.1.2" evidence="3"/>
<dbReference type="EMBL" id="LNQN01000001">
    <property type="protein sequence ID" value="KSU84973.1"/>
    <property type="molecule type" value="Genomic_DNA"/>
</dbReference>
<dbReference type="OrthoDB" id="163546at2"/>
<name>A0A0V8JDE8_9BACL</name>
<evidence type="ECO:0000256" key="1">
    <source>
        <dbReference type="ARBA" id="ARBA00023267"/>
    </source>
</evidence>
<dbReference type="Proteomes" id="UP000054099">
    <property type="component" value="Unassembled WGS sequence"/>
</dbReference>
<evidence type="ECO:0000313" key="3">
    <source>
        <dbReference type="EMBL" id="KSU84973.1"/>
    </source>
</evidence>
<dbReference type="PROSITE" id="PS50968">
    <property type="entry name" value="BIOTINYL_LIPOYL"/>
    <property type="match status" value="1"/>
</dbReference>